<dbReference type="RefSeq" id="WP_221024694.1">
    <property type="nucleotide sequence ID" value="NZ_JAIEZQ010000002.1"/>
</dbReference>
<keyword evidence="3" id="KW-1185">Reference proteome</keyword>
<dbReference type="Proteomes" id="UP000754710">
    <property type="component" value="Unassembled WGS sequence"/>
</dbReference>
<feature type="region of interest" description="Disordered" evidence="1">
    <location>
        <begin position="388"/>
        <end position="412"/>
    </location>
</feature>
<evidence type="ECO:0008006" key="4">
    <source>
        <dbReference type="Google" id="ProtNLM"/>
    </source>
</evidence>
<evidence type="ECO:0000256" key="1">
    <source>
        <dbReference type="SAM" id="MobiDB-lite"/>
    </source>
</evidence>
<dbReference type="EMBL" id="JAIEZQ010000002">
    <property type="protein sequence ID" value="MBY9074879.1"/>
    <property type="molecule type" value="Genomic_DNA"/>
</dbReference>
<reference evidence="2 3" key="1">
    <citation type="submission" date="2021-08" db="EMBL/GenBank/DDBJ databases">
        <title>Nocardioides bacterium WL0053 sp. nov., isolated from the sediment.</title>
        <authorList>
            <person name="Wang L."/>
            <person name="Zhang D."/>
            <person name="Zhang A."/>
        </authorList>
    </citation>
    <scope>NUCLEOTIDE SEQUENCE [LARGE SCALE GENOMIC DNA]</scope>
    <source>
        <strain evidence="2 3">WL0053</strain>
    </source>
</reference>
<organism evidence="2 3">
    <name type="scientific">Nocardioides jiangsuensis</name>
    <dbReference type="NCBI Taxonomy" id="2866161"/>
    <lineage>
        <taxon>Bacteria</taxon>
        <taxon>Bacillati</taxon>
        <taxon>Actinomycetota</taxon>
        <taxon>Actinomycetes</taxon>
        <taxon>Propionibacteriales</taxon>
        <taxon>Nocardioidaceae</taxon>
        <taxon>Nocardioides</taxon>
    </lineage>
</organism>
<evidence type="ECO:0000313" key="3">
    <source>
        <dbReference type="Proteomes" id="UP000754710"/>
    </source>
</evidence>
<sequence length="574" mass="61404">MRGPDLDDGLRALLERHRERAIDVVLVAASTYDGGPLADTAEGRGLLALAPERLVSVAVYVVAGAVQAQPLPERFVTEDLYRVAASDLFASTVLESLRRRRLPYSAQDARLLLELACSPFEVGAFDFAVAAAGAVLRHDPADLLVVEGLTRAERVLREQPVHRYLIPGLRQKVRAMIAAHAPAGLLDLSAVEVTDHWGPVVRAAAERIAEDWDGAQPLLARLAAATQARPTARWQREVRELVAGSPPAAELLRTMLEALVAADLAPVPPDEVDSGGSTWLVSRANAVVVRGAALASRYVDAAWVTPLLGQVVLRGAASHPQRFVTVALCAKAAAGAVDALEARSRAGEAAAREQLEQLFGELTRRELLKRVAAALGTPEDELRRRAREVGRAKDQVQAAQASRAPRRAQSALGRVTRTQVRPALLAAGFTAGPGQSFWRRGARSVLGVRLGVADTAAVVTLAVWLATDLTAPQLEVLPAAEMPPVARFDVLARLVGPERGHWPVRLDEPGLEGRMASVVHALTEVGLPWLARWDHPRTAAEMLAARDYAAHPGIEVATFGSPDLAERVARRAGG</sequence>
<comment type="caution">
    <text evidence="2">The sequence shown here is derived from an EMBL/GenBank/DDBJ whole genome shotgun (WGS) entry which is preliminary data.</text>
</comment>
<accession>A0ABS7RIM6</accession>
<protein>
    <recommendedName>
        <fullName evidence="4">BREX-2 system phosphatase PglZ</fullName>
    </recommendedName>
</protein>
<gene>
    <name evidence="2" type="ORF">K1X13_08620</name>
</gene>
<proteinExistence type="predicted"/>
<evidence type="ECO:0000313" key="2">
    <source>
        <dbReference type="EMBL" id="MBY9074879.1"/>
    </source>
</evidence>
<feature type="compositionally biased region" description="Low complexity" evidence="1">
    <location>
        <begin position="397"/>
        <end position="411"/>
    </location>
</feature>
<name>A0ABS7RIM6_9ACTN</name>